<protein>
    <submittedName>
        <fullName evidence="3">Uncharacterized protein</fullName>
    </submittedName>
</protein>
<feature type="region of interest" description="Disordered" evidence="2">
    <location>
        <begin position="96"/>
        <end position="115"/>
    </location>
</feature>
<evidence type="ECO:0000256" key="2">
    <source>
        <dbReference type="SAM" id="MobiDB-lite"/>
    </source>
</evidence>
<sequence length="115" mass="13291">MDETLQPKFQGRTPEQYDKKMQALAMQVSEERLRNGEASSAEIVFWLNRASPTNQLKEENLRLQNEMLQAKTEAINSERKSNEAYTEAMRAFAGYLPSHDKEEGDDWLEGEFMEG</sequence>
<keyword evidence="1" id="KW-0175">Coiled coil</keyword>
<accession>A0A8S5T5Q3</accession>
<organism evidence="3">
    <name type="scientific">Siphoviridae sp. ctGpg14</name>
    <dbReference type="NCBI Taxonomy" id="2827824"/>
    <lineage>
        <taxon>Viruses</taxon>
        <taxon>Duplodnaviria</taxon>
        <taxon>Heunggongvirae</taxon>
        <taxon>Uroviricota</taxon>
        <taxon>Caudoviricetes</taxon>
    </lineage>
</organism>
<dbReference type="EMBL" id="BK032756">
    <property type="protein sequence ID" value="DAF58574.1"/>
    <property type="molecule type" value="Genomic_DNA"/>
</dbReference>
<proteinExistence type="predicted"/>
<name>A0A8S5T5Q3_9CAUD</name>
<evidence type="ECO:0000256" key="1">
    <source>
        <dbReference type="SAM" id="Coils"/>
    </source>
</evidence>
<evidence type="ECO:0000313" key="3">
    <source>
        <dbReference type="EMBL" id="DAF58574.1"/>
    </source>
</evidence>
<reference evidence="3" key="1">
    <citation type="journal article" date="2021" name="Proc. Natl. Acad. Sci. U.S.A.">
        <title>A Catalog of Tens of Thousands of Viruses from Human Metagenomes Reveals Hidden Associations with Chronic Diseases.</title>
        <authorList>
            <person name="Tisza M.J."/>
            <person name="Buck C.B."/>
        </authorList>
    </citation>
    <scope>NUCLEOTIDE SEQUENCE</scope>
    <source>
        <strain evidence="3">CtGpg14</strain>
    </source>
</reference>
<feature type="coiled-coil region" evidence="1">
    <location>
        <begin position="53"/>
        <end position="80"/>
    </location>
</feature>
<feature type="compositionally biased region" description="Acidic residues" evidence="2">
    <location>
        <begin position="103"/>
        <end position="115"/>
    </location>
</feature>